<keyword evidence="2" id="KW-0808">Transferase</keyword>
<gene>
    <name evidence="2" type="ORF">GCM10017579_14500</name>
</gene>
<keyword evidence="3" id="KW-1185">Reference proteome</keyword>
<dbReference type="EMBL" id="BSEL01000003">
    <property type="protein sequence ID" value="GLJ67414.1"/>
    <property type="molecule type" value="Genomic_DNA"/>
</dbReference>
<evidence type="ECO:0000313" key="2">
    <source>
        <dbReference type="EMBL" id="GLJ67414.1"/>
    </source>
</evidence>
<evidence type="ECO:0000313" key="3">
    <source>
        <dbReference type="Proteomes" id="UP001142292"/>
    </source>
</evidence>
<dbReference type="SUPFAM" id="SSF56112">
    <property type="entry name" value="Protein kinase-like (PK-like)"/>
    <property type="match status" value="1"/>
</dbReference>
<dbReference type="Proteomes" id="UP001142292">
    <property type="component" value="Unassembled WGS sequence"/>
</dbReference>
<comment type="caution">
    <text evidence="2">The sequence shown here is derived from an EMBL/GenBank/DDBJ whole genome shotgun (WGS) entry which is preliminary data.</text>
</comment>
<dbReference type="InterPro" id="IPR011009">
    <property type="entry name" value="Kinase-like_dom_sf"/>
</dbReference>
<keyword evidence="2" id="KW-0418">Kinase</keyword>
<feature type="domain" description="Aminoglycoside phosphotransferase" evidence="1">
    <location>
        <begin position="167"/>
        <end position="238"/>
    </location>
</feature>
<evidence type="ECO:0000259" key="1">
    <source>
        <dbReference type="Pfam" id="PF01636"/>
    </source>
</evidence>
<dbReference type="InterPro" id="IPR002575">
    <property type="entry name" value="Aminoglycoside_PTrfase"/>
</dbReference>
<reference evidence="2" key="1">
    <citation type="journal article" date="2014" name="Int. J. Syst. Evol. Microbiol.">
        <title>Complete genome of a new Firmicutes species belonging to the dominant human colonic microbiota ('Ruminococcus bicirculans') reveals two chromosomes and a selective capacity to utilize plant glucans.</title>
        <authorList>
            <consortium name="NISC Comparative Sequencing Program"/>
            <person name="Wegmann U."/>
            <person name="Louis P."/>
            <person name="Goesmann A."/>
            <person name="Henrissat B."/>
            <person name="Duncan S.H."/>
            <person name="Flint H.J."/>
        </authorList>
    </citation>
    <scope>NUCLEOTIDE SEQUENCE</scope>
    <source>
        <strain evidence="2">VKM Ac-1246</strain>
    </source>
</reference>
<dbReference type="Pfam" id="PF01636">
    <property type="entry name" value="APH"/>
    <property type="match status" value="1"/>
</dbReference>
<accession>A0ABQ5SUB9</accession>
<dbReference type="Gene3D" id="3.90.1200.10">
    <property type="match status" value="1"/>
</dbReference>
<name>A0ABQ5SUB9_9ACTN</name>
<protein>
    <submittedName>
        <fullName evidence="2">Homoserine kinase type II</fullName>
    </submittedName>
</protein>
<dbReference type="GO" id="GO:0016301">
    <property type="term" value="F:kinase activity"/>
    <property type="evidence" value="ECO:0007669"/>
    <property type="project" value="UniProtKB-KW"/>
</dbReference>
<proteinExistence type="predicted"/>
<reference evidence="2" key="2">
    <citation type="submission" date="2023-01" db="EMBL/GenBank/DDBJ databases">
        <authorList>
            <person name="Sun Q."/>
            <person name="Evtushenko L."/>
        </authorList>
    </citation>
    <scope>NUCLEOTIDE SEQUENCE</scope>
    <source>
        <strain evidence="2">VKM Ac-1246</strain>
    </source>
</reference>
<sequence>MSMLWESTDPYDALEARFGFGAATAAMEWLDGVLARHWGLRVRGCGRLVISDSNCLAWVTVDGDAMVAKWSMRQSRFERLVAVGELTSWLGERGIPVSRPVPANDGRVQVEVDGVSVGLQRVVEGELLDIEDPAQVRAAGEVLARMHAVMADYPGTIPTEEPLAPGTQLVGNDFRSANILWSQGRIAAVLDLEEATYRRRAEDLGRAAVLLGTRYHDWRATPEKARNAFVRAYENVLPLNDEEAAALEEEIAKTIEAVGV</sequence>
<organism evidence="2 3">
    <name type="scientific">Nocardioides luteus</name>
    <dbReference type="NCBI Taxonomy" id="1844"/>
    <lineage>
        <taxon>Bacteria</taxon>
        <taxon>Bacillati</taxon>
        <taxon>Actinomycetota</taxon>
        <taxon>Actinomycetes</taxon>
        <taxon>Propionibacteriales</taxon>
        <taxon>Nocardioidaceae</taxon>
        <taxon>Nocardioides</taxon>
    </lineage>
</organism>